<organism evidence="1 2">
    <name type="scientific">Periplaneta americana</name>
    <name type="common">American cockroach</name>
    <name type="synonym">Blatta americana</name>
    <dbReference type="NCBI Taxonomy" id="6978"/>
    <lineage>
        <taxon>Eukaryota</taxon>
        <taxon>Metazoa</taxon>
        <taxon>Ecdysozoa</taxon>
        <taxon>Arthropoda</taxon>
        <taxon>Hexapoda</taxon>
        <taxon>Insecta</taxon>
        <taxon>Pterygota</taxon>
        <taxon>Neoptera</taxon>
        <taxon>Polyneoptera</taxon>
        <taxon>Dictyoptera</taxon>
        <taxon>Blattodea</taxon>
        <taxon>Blattoidea</taxon>
        <taxon>Blattidae</taxon>
        <taxon>Blattinae</taxon>
        <taxon>Periplaneta</taxon>
    </lineage>
</organism>
<evidence type="ECO:0000313" key="1">
    <source>
        <dbReference type="EMBL" id="KAJ4450898.1"/>
    </source>
</evidence>
<dbReference type="InterPro" id="IPR036397">
    <property type="entry name" value="RNaseH_sf"/>
</dbReference>
<accession>A0ABQ8TW29</accession>
<reference evidence="1 2" key="1">
    <citation type="journal article" date="2022" name="Allergy">
        <title>Genome assembly and annotation of Periplaneta americana reveal a comprehensive cockroach allergen profile.</title>
        <authorList>
            <person name="Wang L."/>
            <person name="Xiong Q."/>
            <person name="Saelim N."/>
            <person name="Wang L."/>
            <person name="Nong W."/>
            <person name="Wan A.T."/>
            <person name="Shi M."/>
            <person name="Liu X."/>
            <person name="Cao Q."/>
            <person name="Hui J.H.L."/>
            <person name="Sookrung N."/>
            <person name="Leung T.F."/>
            <person name="Tungtrongchitr A."/>
            <person name="Tsui S.K.W."/>
        </authorList>
    </citation>
    <scope>NUCLEOTIDE SEQUENCE [LARGE SCALE GENOMIC DNA]</scope>
    <source>
        <strain evidence="1">PWHHKU_190912</strain>
    </source>
</reference>
<protein>
    <submittedName>
        <fullName evidence="1">Uncharacterized protein</fullName>
    </submittedName>
</protein>
<name>A0ABQ8TW29_PERAM</name>
<dbReference type="EMBL" id="JAJSOF020000001">
    <property type="protein sequence ID" value="KAJ4450898.1"/>
    <property type="molecule type" value="Genomic_DNA"/>
</dbReference>
<dbReference type="Gene3D" id="3.30.420.10">
    <property type="entry name" value="Ribonuclease H-like superfamily/Ribonuclease H"/>
    <property type="match status" value="1"/>
</dbReference>
<dbReference type="Proteomes" id="UP001148838">
    <property type="component" value="Unassembled WGS sequence"/>
</dbReference>
<evidence type="ECO:0000313" key="2">
    <source>
        <dbReference type="Proteomes" id="UP001148838"/>
    </source>
</evidence>
<dbReference type="PANTHER" id="PTHR46060">
    <property type="entry name" value="MARINER MOS1 TRANSPOSASE-LIKE PROTEIN"/>
    <property type="match status" value="1"/>
</dbReference>
<sequence length="138" mass="16124">MFTRKKCTIRSYDSVCFPARQSVVPFLTWGEVYLYATGLELGDAGIRVFRDRNARQCHSELREALCDSVLEHPPYSPDLSPCYFNLIPQLKKPLRGKQFANREDILTAFRREVVHTDVSHTAHGIQRLHHRWQRRVEA</sequence>
<dbReference type="InterPro" id="IPR052709">
    <property type="entry name" value="Transposase-MT_Hybrid"/>
</dbReference>
<comment type="caution">
    <text evidence="1">The sequence shown here is derived from an EMBL/GenBank/DDBJ whole genome shotgun (WGS) entry which is preliminary data.</text>
</comment>
<dbReference type="PANTHER" id="PTHR46060:SF1">
    <property type="entry name" value="MARINER MOS1 TRANSPOSASE-LIKE PROTEIN"/>
    <property type="match status" value="1"/>
</dbReference>
<keyword evidence="2" id="KW-1185">Reference proteome</keyword>
<proteinExistence type="predicted"/>
<gene>
    <name evidence="1" type="ORF">ANN_02331</name>
</gene>